<evidence type="ECO:0000256" key="2">
    <source>
        <dbReference type="ARBA" id="ARBA00004681"/>
    </source>
</evidence>
<comment type="function">
    <text evidence="1">Catalyzes the transfer of a methyl group from 5-methyltetrahydrofolate to homocysteine resulting in methionine formation.</text>
</comment>
<dbReference type="NCBIfam" id="TIGR01371">
    <property type="entry name" value="met_syn_B12ind"/>
    <property type="match status" value="1"/>
</dbReference>
<dbReference type="CDD" id="cd03311">
    <property type="entry name" value="CIMS_C_terminal_like"/>
    <property type="match status" value="1"/>
</dbReference>
<evidence type="ECO:0000256" key="1">
    <source>
        <dbReference type="ARBA" id="ARBA00002777"/>
    </source>
</evidence>
<dbReference type="GO" id="GO:0009086">
    <property type="term" value="P:methionine biosynthetic process"/>
    <property type="evidence" value="ECO:0007669"/>
    <property type="project" value="UniProtKB-KW"/>
</dbReference>
<keyword evidence="6" id="KW-0028">Amino-acid biosynthesis</keyword>
<keyword evidence="9 14" id="KW-0862">Zinc</keyword>
<dbReference type="InterPro" id="IPR038071">
    <property type="entry name" value="UROD/MetE-like_sf"/>
</dbReference>
<evidence type="ECO:0000313" key="19">
    <source>
        <dbReference type="Proteomes" id="UP001153678"/>
    </source>
</evidence>
<evidence type="ECO:0000256" key="11">
    <source>
        <dbReference type="ARBA" id="ARBA00030765"/>
    </source>
</evidence>
<dbReference type="Pfam" id="PF08267">
    <property type="entry name" value="Meth_synt_1"/>
    <property type="match status" value="1"/>
</dbReference>
<dbReference type="InterPro" id="IPR013215">
    <property type="entry name" value="Cbl-indep_Met_Synth_N"/>
</dbReference>
<keyword evidence="8 14" id="KW-0479">Metal-binding</keyword>
<comment type="caution">
    <text evidence="18">The sequence shown here is derived from an EMBL/GenBank/DDBJ whole genome shotgun (WGS) entry which is preliminary data.</text>
</comment>
<evidence type="ECO:0000313" key="18">
    <source>
        <dbReference type="EMBL" id="CAI2183103.1"/>
    </source>
</evidence>
<feature type="binding site" evidence="13">
    <location>
        <position position="608"/>
    </location>
    <ligand>
        <name>L-methionine</name>
        <dbReference type="ChEBI" id="CHEBI:57844"/>
    </ligand>
</feature>
<dbReference type="PIRSF" id="PIRSF000382">
    <property type="entry name" value="MeTrfase_B12_ind"/>
    <property type="match status" value="1"/>
</dbReference>
<feature type="binding site" evidence="13">
    <location>
        <position position="19"/>
    </location>
    <ligand>
        <name>5-methyltetrahydropteroyltri-L-glutamate</name>
        <dbReference type="ChEBI" id="CHEBI:58207"/>
    </ligand>
</feature>
<name>A0A9W4WZ38_9GLOM</name>
<evidence type="ECO:0000256" key="14">
    <source>
        <dbReference type="PIRSR" id="PIRSR000382-2"/>
    </source>
</evidence>
<keyword evidence="5" id="KW-0489">Methyltransferase</keyword>
<keyword evidence="19" id="KW-1185">Reference proteome</keyword>
<reference evidence="18" key="1">
    <citation type="submission" date="2022-08" db="EMBL/GenBank/DDBJ databases">
        <authorList>
            <person name="Kallberg Y."/>
            <person name="Tangrot J."/>
            <person name="Rosling A."/>
        </authorList>
    </citation>
    <scope>NUCLEOTIDE SEQUENCE</scope>
    <source>
        <strain evidence="18">Wild A</strain>
    </source>
</reference>
<sequence>MVVATNLGFPRMGAHRELKRLVENFWAGKIDENALLSGAKKNREEHWSLQKDAGLDHIPSNDFSFYDQVVDHSYAFGVIPARYKNLKQGLETYFAMCRGLQKSGIDVAACEMKKWFDTNYHYIVPEFESDQQFTLNSTKIINEYNEAKAIGIQTRPVILGPVSYLLLGKPARGSPQDFEPIQLLNKLLPLYEELLCKLADAGAIWIQIDEPCLILDQPSTLKDKYATAYNALTKVSPKLKILIATYFERIGTNIDFIIDTPINAIHIDLVRAPGQLEPILKCLPATVSLSLGLINGRNIWTANLDAALAEAQKAVTALGSERVFIAPSCSLLHTPHSVQNEKKMDAEMLCWLSFAVEKIKELVIISKALNNGVESVQTELDVNRKSIQSRKTSTRIHNPNVQKKMKSLTPDMFKRKTPFRERQQKQKQKLGLPLFPTTTVGSFPQTKEVRSIRAKLKRGDVNVAQYDEFMNKEIEKCIRFQEGIDMDVLVHGEFERNDMVEFFGENLQGYVHSENGWVQSYGSRCTKPPIIFGDVSRPKPMTVEVIKYAQTLTKKLVKGMLTGPVTMLQWSFVRDDQPRKDTTFQLALAILEEVQDLEAGGISVIQIDEPAIREGLPLRKEDWNEYLKWAVDAFLLSSTGVDCSTQIHTHMCYSDFNDIIEAIQRLDADVITIENSRSDLKLLNAFEKHEYTNEIGPGLYDIHSPRVPSTEELKSRLQAILKYIPKNLLWVNPDCGLKTRGWPEVEAALKNLTDVAKEFRAAEACP</sequence>
<dbReference type="EMBL" id="CAMKVN010002931">
    <property type="protein sequence ID" value="CAI2183103.1"/>
    <property type="molecule type" value="Genomic_DNA"/>
</dbReference>
<dbReference type="GO" id="GO:0008270">
    <property type="term" value="F:zinc ion binding"/>
    <property type="evidence" value="ECO:0007669"/>
    <property type="project" value="InterPro"/>
</dbReference>
<feature type="binding site" evidence="14">
    <location>
        <position position="652"/>
    </location>
    <ligand>
        <name>Zn(2+)</name>
        <dbReference type="ChEBI" id="CHEBI:29105"/>
        <label>1</label>
        <note>catalytic</note>
    </ligand>
</feature>
<dbReference type="SUPFAM" id="SSF51726">
    <property type="entry name" value="UROD/MetE-like"/>
    <property type="match status" value="2"/>
</dbReference>
<comment type="pathway">
    <text evidence="2">Amino-acid biosynthesis; L-methionine biosynthesis via de novo pathway; L-methionine from L-homocysteine (MetE route): step 1/1.</text>
</comment>
<evidence type="ECO:0000256" key="15">
    <source>
        <dbReference type="PIRSR" id="PIRSR000382-3"/>
    </source>
</evidence>
<dbReference type="FunFam" id="3.20.20.210:FF:000003">
    <property type="entry name" value="5-methyltetrahydropteroyltriglutamate--homocysteine methyltransferase"/>
    <property type="match status" value="1"/>
</dbReference>
<feature type="domain" description="Cobalamin-independent methionine synthase MetE C-terminal/archaeal" evidence="16">
    <location>
        <begin position="435"/>
        <end position="757"/>
    </location>
</feature>
<dbReference type="GO" id="GO:0003871">
    <property type="term" value="F:5-methyltetrahydropteroyltriglutamate-homocysteine S-methyltransferase activity"/>
    <property type="evidence" value="ECO:0007669"/>
    <property type="project" value="UniProtKB-EC"/>
</dbReference>
<dbReference type="NCBIfam" id="NF003556">
    <property type="entry name" value="PRK05222.1"/>
    <property type="match status" value="1"/>
</dbReference>
<dbReference type="OrthoDB" id="1053771at2759"/>
<comment type="similarity">
    <text evidence="3">Belongs to the vitamin-B12 independent methionine synthase family.</text>
</comment>
<evidence type="ECO:0000256" key="4">
    <source>
        <dbReference type="ARBA" id="ARBA00012034"/>
    </source>
</evidence>
<dbReference type="InterPro" id="IPR006276">
    <property type="entry name" value="Cobalamin-indep_Met_synthase"/>
</dbReference>
<evidence type="ECO:0000256" key="6">
    <source>
        <dbReference type="ARBA" id="ARBA00022605"/>
    </source>
</evidence>
<feature type="binding site" evidence="13">
    <location>
        <position position="119"/>
    </location>
    <ligand>
        <name>5-methyltetrahydropteroyltri-L-glutamate</name>
        <dbReference type="ChEBI" id="CHEBI:58207"/>
    </ligand>
</feature>
<organism evidence="18 19">
    <name type="scientific">Funneliformis geosporum</name>
    <dbReference type="NCBI Taxonomy" id="1117311"/>
    <lineage>
        <taxon>Eukaryota</taxon>
        <taxon>Fungi</taxon>
        <taxon>Fungi incertae sedis</taxon>
        <taxon>Mucoromycota</taxon>
        <taxon>Glomeromycotina</taxon>
        <taxon>Glomeromycetes</taxon>
        <taxon>Glomerales</taxon>
        <taxon>Glomeraceae</taxon>
        <taxon>Funneliformis</taxon>
    </lineage>
</organism>
<evidence type="ECO:0000256" key="10">
    <source>
        <dbReference type="ARBA" id="ARBA00023167"/>
    </source>
</evidence>
<dbReference type="Proteomes" id="UP001153678">
    <property type="component" value="Unassembled WGS sequence"/>
</dbReference>
<feature type="domain" description="Cobalamin-independent methionine synthase MetE N-terminal" evidence="17">
    <location>
        <begin position="4"/>
        <end position="314"/>
    </location>
</feature>
<feature type="binding site" evidence="13">
    <location>
        <begin position="524"/>
        <end position="525"/>
    </location>
    <ligand>
        <name>5-methyltetrahydropteroyltri-L-glutamate</name>
        <dbReference type="ChEBI" id="CHEBI:58207"/>
    </ligand>
</feature>
<feature type="binding site" evidence="14">
    <location>
        <position position="735"/>
    </location>
    <ligand>
        <name>Zn(2+)</name>
        <dbReference type="ChEBI" id="CHEBI:29105"/>
        <label>1</label>
        <note>catalytic</note>
    </ligand>
</feature>
<dbReference type="EC" id="2.1.1.14" evidence="4"/>
<dbReference type="CDD" id="cd03312">
    <property type="entry name" value="CIMS_N_terminal_like"/>
    <property type="match status" value="1"/>
</dbReference>
<proteinExistence type="inferred from homology"/>
<feature type="binding site" evidence="14">
    <location>
        <position position="650"/>
    </location>
    <ligand>
        <name>Zn(2+)</name>
        <dbReference type="ChEBI" id="CHEBI:29105"/>
        <label>1</label>
        <note>catalytic</note>
    </ligand>
</feature>
<keyword evidence="7" id="KW-0808">Transferase</keyword>
<evidence type="ECO:0000256" key="9">
    <source>
        <dbReference type="ARBA" id="ARBA00022833"/>
    </source>
</evidence>
<dbReference type="Pfam" id="PF01717">
    <property type="entry name" value="Meth_synt_2"/>
    <property type="match status" value="1"/>
</dbReference>
<evidence type="ECO:0000256" key="12">
    <source>
        <dbReference type="ARBA" id="ARBA00031314"/>
    </source>
</evidence>
<evidence type="ECO:0000256" key="13">
    <source>
        <dbReference type="PIRSR" id="PIRSR000382-1"/>
    </source>
</evidence>
<gene>
    <name evidence="18" type="ORF">FWILDA_LOCUS10911</name>
</gene>
<dbReference type="AlphaFoldDB" id="A0A9W4WZ38"/>
<dbReference type="Gene3D" id="3.20.20.210">
    <property type="match status" value="2"/>
</dbReference>
<evidence type="ECO:0000256" key="8">
    <source>
        <dbReference type="ARBA" id="ARBA00022723"/>
    </source>
</evidence>
<keyword evidence="10" id="KW-0486">Methionine biosynthesis</keyword>
<dbReference type="HAMAP" id="MF_00172">
    <property type="entry name" value="Meth_synth"/>
    <property type="match status" value="1"/>
</dbReference>
<evidence type="ECO:0000256" key="7">
    <source>
        <dbReference type="ARBA" id="ARBA00022679"/>
    </source>
</evidence>
<evidence type="ECO:0000256" key="3">
    <source>
        <dbReference type="ARBA" id="ARBA00009553"/>
    </source>
</evidence>
<evidence type="ECO:0000256" key="5">
    <source>
        <dbReference type="ARBA" id="ARBA00022603"/>
    </source>
</evidence>
<dbReference type="InterPro" id="IPR002629">
    <property type="entry name" value="Met_Synth_C/arc"/>
</dbReference>
<evidence type="ECO:0000259" key="16">
    <source>
        <dbReference type="Pfam" id="PF01717"/>
    </source>
</evidence>
<dbReference type="PANTHER" id="PTHR30519">
    <property type="entry name" value="5-METHYLTETRAHYDROPTEROYLTRIGLUTAMATE--HOMOCYSTEINE METHYLTRANSFERASE"/>
    <property type="match status" value="1"/>
</dbReference>
<comment type="cofactor">
    <cofactor evidence="14">
        <name>Zn(2+)</name>
        <dbReference type="ChEBI" id="CHEBI:29105"/>
    </cofactor>
    <text evidence="14">Binds 2 Zn(2+) ions per subunit.</text>
</comment>
<feature type="active site" description="Proton donor" evidence="15">
    <location>
        <position position="703"/>
    </location>
</feature>
<feature type="binding site" evidence="13">
    <location>
        <position position="570"/>
    </location>
    <ligand>
        <name>5-methyltetrahydropteroyltri-L-glutamate</name>
        <dbReference type="ChEBI" id="CHEBI:58207"/>
    </ligand>
</feature>
<feature type="binding site" evidence="13">
    <location>
        <position position="608"/>
    </location>
    <ligand>
        <name>L-homocysteine</name>
        <dbReference type="ChEBI" id="CHEBI:58199"/>
    </ligand>
</feature>
<dbReference type="GO" id="GO:0032259">
    <property type="term" value="P:methylation"/>
    <property type="evidence" value="ECO:0007669"/>
    <property type="project" value="UniProtKB-KW"/>
</dbReference>
<evidence type="ECO:0000259" key="17">
    <source>
        <dbReference type="Pfam" id="PF08267"/>
    </source>
</evidence>
<accession>A0A9W4WZ38</accession>
<feature type="binding site" evidence="14">
    <location>
        <position position="674"/>
    </location>
    <ligand>
        <name>Zn(2+)</name>
        <dbReference type="ChEBI" id="CHEBI:29105"/>
        <label>1</label>
        <note>catalytic</note>
    </ligand>
</feature>
<feature type="binding site" evidence="13">
    <location>
        <position position="493"/>
    </location>
    <ligand>
        <name>L-methionine</name>
        <dbReference type="ChEBI" id="CHEBI:57844"/>
    </ligand>
</feature>
<protein>
    <recommendedName>
        <fullName evidence="4">5-methyltetrahydropteroyltriglutamate--homocysteine S-methyltransferase</fullName>
        <ecNumber evidence="4">2.1.1.14</ecNumber>
    </recommendedName>
    <alternativeName>
        <fullName evidence="12">Cobalamin-independent methionine synthase</fullName>
    </alternativeName>
    <alternativeName>
        <fullName evidence="11">Methionine synthase, vitamin-B12 independent isozyme</fullName>
    </alternativeName>
</protein>